<evidence type="ECO:0000256" key="12">
    <source>
        <dbReference type="PROSITE-ProRule" id="PRU01382"/>
    </source>
</evidence>
<keyword evidence="5 13" id="KW-0808">Transferase</keyword>
<evidence type="ECO:0000256" key="1">
    <source>
        <dbReference type="ARBA" id="ARBA00000213"/>
    </source>
</evidence>
<dbReference type="InterPro" id="IPR008336">
    <property type="entry name" value="TopoI_DNA-bd_euk"/>
</dbReference>
<dbReference type="Gene3D" id="3.90.15.10">
    <property type="entry name" value="Topoisomerase I, Chain A, domain 3"/>
    <property type="match status" value="1"/>
</dbReference>
<evidence type="ECO:0000256" key="5">
    <source>
        <dbReference type="ARBA" id="ARBA00022679"/>
    </source>
</evidence>
<keyword evidence="11 12" id="KW-0413">Isomerase</keyword>
<feature type="compositionally biased region" description="Polar residues" evidence="16">
    <location>
        <begin position="1616"/>
        <end position="1627"/>
    </location>
</feature>
<dbReference type="EC" id="5.6.2.1" evidence="14"/>
<keyword evidence="20" id="KW-1185">Reference proteome</keyword>
<dbReference type="GO" id="GO:0007059">
    <property type="term" value="P:chromosome segregation"/>
    <property type="evidence" value="ECO:0007669"/>
    <property type="project" value="TreeGrafter"/>
</dbReference>
<gene>
    <name evidence="19" type="ORF">EVG20_g782</name>
</gene>
<dbReference type="InterPro" id="IPR000374">
    <property type="entry name" value="PC_trans"/>
</dbReference>
<evidence type="ECO:0000256" key="9">
    <source>
        <dbReference type="ARBA" id="ARBA00023125"/>
    </source>
</evidence>
<dbReference type="PROSITE" id="PS01315">
    <property type="entry name" value="CDS"/>
    <property type="match status" value="1"/>
</dbReference>
<evidence type="ECO:0000256" key="4">
    <source>
        <dbReference type="ARBA" id="ARBA00010185"/>
    </source>
</evidence>
<feature type="compositionally biased region" description="Polar residues" evidence="16">
    <location>
        <begin position="625"/>
        <end position="639"/>
    </location>
</feature>
<feature type="compositionally biased region" description="Basic and acidic residues" evidence="16">
    <location>
        <begin position="805"/>
        <end position="815"/>
    </location>
</feature>
<dbReference type="FunFam" id="3.90.15.10:FF:000002">
    <property type="entry name" value="DNA topoisomerase I"/>
    <property type="match status" value="1"/>
</dbReference>
<comment type="catalytic activity">
    <reaction evidence="13">
        <text>a 1,2-diacyl-sn-glycero-3-phosphate + CTP + H(+) = a CDP-1,2-diacyl-sn-glycerol + diphosphate</text>
        <dbReference type="Rhea" id="RHEA:16229"/>
        <dbReference type="ChEBI" id="CHEBI:15378"/>
        <dbReference type="ChEBI" id="CHEBI:33019"/>
        <dbReference type="ChEBI" id="CHEBI:37563"/>
        <dbReference type="ChEBI" id="CHEBI:58332"/>
        <dbReference type="ChEBI" id="CHEBI:58608"/>
        <dbReference type="EC" id="2.7.7.41"/>
    </reaction>
</comment>
<keyword evidence="13" id="KW-0548">Nucleotidyltransferase</keyword>
<feature type="transmembrane region" description="Helical" evidence="17">
    <location>
        <begin position="247"/>
        <end position="266"/>
    </location>
</feature>
<comment type="pathway">
    <text evidence="13">Phospholipid metabolism; CDP-diacylglycerol biosynthesis; CDP-diacylglycerol from sn-glycerol 3-phosphate: step 3/3.</text>
</comment>
<feature type="transmembrane region" description="Helical" evidence="17">
    <location>
        <begin position="1844"/>
        <end position="1865"/>
    </location>
</feature>
<feature type="domain" description="DNA topoisomerase I eukaryotic-type" evidence="18">
    <location>
        <begin position="997"/>
        <end position="1438"/>
    </location>
</feature>
<organism evidence="19 20">
    <name type="scientific">Dentipellis fragilis</name>
    <dbReference type="NCBI Taxonomy" id="205917"/>
    <lineage>
        <taxon>Eukaryota</taxon>
        <taxon>Fungi</taxon>
        <taxon>Dikarya</taxon>
        <taxon>Basidiomycota</taxon>
        <taxon>Agaricomycotina</taxon>
        <taxon>Agaricomycetes</taxon>
        <taxon>Russulales</taxon>
        <taxon>Hericiaceae</taxon>
        <taxon>Dentipellis</taxon>
    </lineage>
</organism>
<dbReference type="Pfam" id="PF01148">
    <property type="entry name" value="CTP_transf_1"/>
    <property type="match status" value="1"/>
</dbReference>
<comment type="similarity">
    <text evidence="3 12 14">Belongs to the type IB topoisomerase family.</text>
</comment>
<feature type="compositionally biased region" description="Low complexity" evidence="16">
    <location>
        <begin position="1502"/>
        <end position="1513"/>
    </location>
</feature>
<evidence type="ECO:0000256" key="11">
    <source>
        <dbReference type="ARBA" id="ARBA00023235"/>
    </source>
</evidence>
<dbReference type="Gene3D" id="2.170.11.10">
    <property type="entry name" value="DNA Topoisomerase I, domain 2"/>
    <property type="match status" value="1"/>
</dbReference>
<reference evidence="19 20" key="1">
    <citation type="submission" date="2019-02" db="EMBL/GenBank/DDBJ databases">
        <title>Genome sequencing of the rare red list fungi Dentipellis fragilis.</title>
        <authorList>
            <person name="Buettner E."/>
            <person name="Kellner H."/>
        </authorList>
    </citation>
    <scope>NUCLEOTIDE SEQUENCE [LARGE SCALE GENOMIC DNA]</scope>
    <source>
        <strain evidence="19 20">DSM 105465</strain>
    </source>
</reference>
<feature type="transmembrane region" description="Helical" evidence="17">
    <location>
        <begin position="1886"/>
        <end position="1904"/>
    </location>
</feature>
<comment type="catalytic activity">
    <reaction evidence="1 12 14">
        <text>ATP-independent breakage of single-stranded DNA, followed by passage and rejoining.</text>
        <dbReference type="EC" id="5.6.2.1"/>
    </reaction>
</comment>
<dbReference type="GO" id="GO:0005694">
    <property type="term" value="C:chromosome"/>
    <property type="evidence" value="ECO:0007669"/>
    <property type="project" value="InterPro"/>
</dbReference>
<dbReference type="InterPro" id="IPR048045">
    <property type="entry name" value="Topoisomer_I_DNA-bd"/>
</dbReference>
<comment type="function">
    <text evidence="14">Releases the supercoiling and torsional tension of DNA introduced during the DNA replication and transcription by transiently cleaving and rejoining one strand of the DNA duplex. Introduces a single-strand break via transesterification at the specific target site 5'-[CT]CCTTp site in duplex DNA. The scissile phosphodiester is attacked by the catalytic tyrosine of the enzyme, resulting in the formation of a DNA-(3'-phosphotyrosyl)-enzyme intermediate and the expulsion of a 5'-OH DNA strand. The free DNA strand then undergoes passage around the unbroken strand thus removing DNA supercoils. Finally, in the religation step, the DNA 5'-OH attacks the covalent intermediate to expel the active-site tyrosine and restore the DNA phosphodiester backbone.</text>
</comment>
<keyword evidence="6 13" id="KW-0812">Transmembrane</keyword>
<keyword evidence="10 17" id="KW-0472">Membrane</keyword>
<dbReference type="EC" id="2.7.7.41" evidence="13"/>
<accession>A0A4Y9ZCB0</accession>
<feature type="active site" description="O-(3'-phospho-DNA)-tyrosine intermediate" evidence="12">
    <location>
        <position position="1424"/>
    </location>
</feature>
<dbReference type="GO" id="GO:0016024">
    <property type="term" value="P:CDP-diacylglycerol biosynthetic process"/>
    <property type="evidence" value="ECO:0007669"/>
    <property type="project" value="UniProtKB-UniPathway"/>
</dbReference>
<comment type="similarity">
    <text evidence="4 13">Belongs to the CDS family.</text>
</comment>
<evidence type="ECO:0000256" key="13">
    <source>
        <dbReference type="RuleBase" id="RU003938"/>
    </source>
</evidence>
<dbReference type="InterPro" id="IPR013499">
    <property type="entry name" value="TopoI_euk"/>
</dbReference>
<dbReference type="InterPro" id="IPR014711">
    <property type="entry name" value="TopoI_cat_a-hlx-sub_euk"/>
</dbReference>
<feature type="transmembrane region" description="Helical" evidence="17">
    <location>
        <begin position="1751"/>
        <end position="1771"/>
    </location>
</feature>
<dbReference type="PRINTS" id="PR00416">
    <property type="entry name" value="EUTPISMRASEI"/>
</dbReference>
<dbReference type="GO" id="GO:0004605">
    <property type="term" value="F:phosphatidate cytidylyltransferase activity"/>
    <property type="evidence" value="ECO:0007669"/>
    <property type="project" value="UniProtKB-EC"/>
</dbReference>
<dbReference type="OrthoDB" id="47179at2759"/>
<feature type="compositionally biased region" description="Basic and acidic residues" evidence="16">
    <location>
        <begin position="489"/>
        <end position="505"/>
    </location>
</feature>
<evidence type="ECO:0000256" key="10">
    <source>
        <dbReference type="ARBA" id="ARBA00023136"/>
    </source>
</evidence>
<dbReference type="STRING" id="205917.A0A4Y9ZCB0"/>
<feature type="transmembrane region" description="Helical" evidence="17">
    <location>
        <begin position="41"/>
        <end position="61"/>
    </location>
</feature>
<dbReference type="InterPro" id="IPR001631">
    <property type="entry name" value="TopoI"/>
</dbReference>
<keyword evidence="9 12" id="KW-0238">DNA-binding</keyword>
<protein>
    <recommendedName>
        <fullName evidence="13 14">Multifunctional fusion protein</fullName>
    </recommendedName>
    <domain>
        <recommendedName>
            <fullName evidence="14">DNA topoisomerase I</fullName>
            <ecNumber evidence="14">5.6.2.1</ecNumber>
        </recommendedName>
        <alternativeName>
            <fullName evidence="14">DNA topoisomerase 1</fullName>
        </alternativeName>
    </domain>
    <domain>
        <recommendedName>
            <fullName evidence="13">Phosphatidate cytidylyltransferase</fullName>
            <ecNumber evidence="13">2.7.7.41</ecNumber>
        </recommendedName>
    </domain>
</protein>
<dbReference type="SMART" id="SM00435">
    <property type="entry name" value="TOPEUc"/>
    <property type="match status" value="1"/>
</dbReference>
<keyword evidence="8 12" id="KW-0799">Topoisomerase</keyword>
<proteinExistence type="inferred from homology"/>
<feature type="transmembrane region" description="Helical" evidence="17">
    <location>
        <begin position="1817"/>
        <end position="1838"/>
    </location>
</feature>
<feature type="compositionally biased region" description="Basic residues" evidence="16">
    <location>
        <begin position="749"/>
        <end position="761"/>
    </location>
</feature>
<feature type="transmembrane region" description="Helical" evidence="17">
    <location>
        <begin position="1966"/>
        <end position="1986"/>
    </location>
</feature>
<evidence type="ECO:0000256" key="15">
    <source>
        <dbReference type="SAM" id="Coils"/>
    </source>
</evidence>
<dbReference type="Proteomes" id="UP000298327">
    <property type="component" value="Unassembled WGS sequence"/>
</dbReference>
<feature type="region of interest" description="Disordered" evidence="16">
    <location>
        <begin position="1484"/>
        <end position="1682"/>
    </location>
</feature>
<dbReference type="SUPFAM" id="SSF56349">
    <property type="entry name" value="DNA breaking-rejoining enzymes"/>
    <property type="match status" value="1"/>
</dbReference>
<feature type="transmembrane region" description="Helical" evidence="17">
    <location>
        <begin position="118"/>
        <end position="142"/>
    </location>
</feature>
<dbReference type="SUPFAM" id="SSF56741">
    <property type="entry name" value="Eukaryotic DNA topoisomerase I, N-terminal DNA-binding fragment"/>
    <property type="match status" value="1"/>
</dbReference>
<dbReference type="GO" id="GO:0003677">
    <property type="term" value="F:DNA binding"/>
    <property type="evidence" value="ECO:0007669"/>
    <property type="project" value="UniProtKB-UniRule"/>
</dbReference>
<evidence type="ECO:0000256" key="2">
    <source>
        <dbReference type="ARBA" id="ARBA00004141"/>
    </source>
</evidence>
<dbReference type="GO" id="GO:0005730">
    <property type="term" value="C:nucleolus"/>
    <property type="evidence" value="ECO:0007669"/>
    <property type="project" value="TreeGrafter"/>
</dbReference>
<dbReference type="FunFam" id="1.10.10.41:FF:000001">
    <property type="entry name" value="DNA topoisomerase I"/>
    <property type="match status" value="1"/>
</dbReference>
<evidence type="ECO:0000256" key="14">
    <source>
        <dbReference type="RuleBase" id="RU365101"/>
    </source>
</evidence>
<feature type="compositionally biased region" description="Low complexity" evidence="16">
    <location>
        <begin position="592"/>
        <end position="615"/>
    </location>
</feature>
<dbReference type="Gene3D" id="1.10.10.41">
    <property type="entry name" value="Yeast DNA topoisomerase - domain 1"/>
    <property type="match status" value="1"/>
</dbReference>
<comment type="caution">
    <text evidence="19">The sequence shown here is derived from an EMBL/GenBank/DDBJ whole genome shotgun (WGS) entry which is preliminary data.</text>
</comment>
<feature type="compositionally biased region" description="Basic and acidic residues" evidence="16">
    <location>
        <begin position="762"/>
        <end position="773"/>
    </location>
</feature>
<dbReference type="GO" id="GO:0003917">
    <property type="term" value="F:DNA topoisomerase type I (single strand cut, ATP-independent) activity"/>
    <property type="evidence" value="ECO:0007669"/>
    <property type="project" value="UniProtKB-UniRule"/>
</dbReference>
<dbReference type="CDD" id="cd00659">
    <property type="entry name" value="Topo_IB_C"/>
    <property type="match status" value="1"/>
</dbReference>
<evidence type="ECO:0000256" key="3">
    <source>
        <dbReference type="ARBA" id="ARBA00006645"/>
    </source>
</evidence>
<feature type="transmembrane region" description="Helical" evidence="17">
    <location>
        <begin position="73"/>
        <end position="98"/>
    </location>
</feature>
<feature type="region of interest" description="Disordered" evidence="16">
    <location>
        <begin position="482"/>
        <end position="533"/>
    </location>
</feature>
<dbReference type="Pfam" id="PF14370">
    <property type="entry name" value="Topo_C_assoc"/>
    <property type="match status" value="1"/>
</dbReference>
<evidence type="ECO:0000256" key="16">
    <source>
        <dbReference type="SAM" id="MobiDB-lite"/>
    </source>
</evidence>
<dbReference type="GO" id="GO:0006265">
    <property type="term" value="P:DNA topological change"/>
    <property type="evidence" value="ECO:0007669"/>
    <property type="project" value="UniProtKB-UniRule"/>
</dbReference>
<dbReference type="Pfam" id="PF02919">
    <property type="entry name" value="Topoisom_I_N"/>
    <property type="match status" value="1"/>
</dbReference>
<dbReference type="GO" id="GO:0016020">
    <property type="term" value="C:membrane"/>
    <property type="evidence" value="ECO:0007669"/>
    <property type="project" value="UniProtKB-SubCell"/>
</dbReference>
<dbReference type="InterPro" id="IPR013034">
    <property type="entry name" value="DNA_topo_DNA_db_N_dom1"/>
</dbReference>
<dbReference type="PROSITE" id="PS52038">
    <property type="entry name" value="TOPO_IB_2"/>
    <property type="match status" value="1"/>
</dbReference>
<evidence type="ECO:0000313" key="19">
    <source>
        <dbReference type="EMBL" id="TFY72212.1"/>
    </source>
</evidence>
<dbReference type="InterPro" id="IPR036202">
    <property type="entry name" value="TopoI_DNA-bd_euk_N_sf"/>
</dbReference>
<dbReference type="GO" id="GO:0006260">
    <property type="term" value="P:DNA replication"/>
    <property type="evidence" value="ECO:0007669"/>
    <property type="project" value="TreeGrafter"/>
</dbReference>
<evidence type="ECO:0000313" key="20">
    <source>
        <dbReference type="Proteomes" id="UP000298327"/>
    </source>
</evidence>
<keyword evidence="7 17" id="KW-1133">Transmembrane helix</keyword>
<evidence type="ECO:0000259" key="18">
    <source>
        <dbReference type="SMART" id="SM00435"/>
    </source>
</evidence>
<dbReference type="PANTHER" id="PTHR10290">
    <property type="entry name" value="DNA TOPOISOMERASE I"/>
    <property type="match status" value="1"/>
</dbReference>
<feature type="compositionally biased region" description="Low complexity" evidence="16">
    <location>
        <begin position="1628"/>
        <end position="1644"/>
    </location>
</feature>
<dbReference type="CDD" id="cd03488">
    <property type="entry name" value="Topoisomer_IB_N_htopoI_like"/>
    <property type="match status" value="1"/>
</dbReference>
<evidence type="ECO:0000256" key="17">
    <source>
        <dbReference type="SAM" id="Phobius"/>
    </source>
</evidence>
<name>A0A4Y9ZCB0_9AGAM</name>
<feature type="compositionally biased region" description="Acidic residues" evidence="16">
    <location>
        <begin position="1484"/>
        <end position="1496"/>
    </location>
</feature>
<comment type="subcellular location">
    <subcellularLocation>
        <location evidence="2">Membrane</location>
        <topology evidence="2">Multi-pass membrane protein</topology>
    </subcellularLocation>
</comment>
<feature type="compositionally biased region" description="Low complexity" evidence="16">
    <location>
        <begin position="1582"/>
        <end position="1592"/>
    </location>
</feature>
<feature type="transmembrane region" description="Helical" evidence="17">
    <location>
        <begin position="12"/>
        <end position="35"/>
    </location>
</feature>
<dbReference type="EMBL" id="SEOQ01000021">
    <property type="protein sequence ID" value="TFY72212.1"/>
    <property type="molecule type" value="Genomic_DNA"/>
</dbReference>
<feature type="transmembrane region" description="Helical" evidence="17">
    <location>
        <begin position="1691"/>
        <end position="1718"/>
    </location>
</feature>
<dbReference type="InterPro" id="IPR051062">
    <property type="entry name" value="Topoisomerase_IB"/>
</dbReference>
<dbReference type="InterPro" id="IPR013500">
    <property type="entry name" value="TopoI_cat_euk"/>
</dbReference>
<evidence type="ECO:0000256" key="7">
    <source>
        <dbReference type="ARBA" id="ARBA00022989"/>
    </source>
</evidence>
<feature type="coiled-coil region" evidence="15">
    <location>
        <begin position="954"/>
        <end position="981"/>
    </location>
</feature>
<dbReference type="Pfam" id="PF01028">
    <property type="entry name" value="Topoisom_I"/>
    <property type="match status" value="1"/>
</dbReference>
<dbReference type="Gene3D" id="1.10.132.10">
    <property type="match status" value="2"/>
</dbReference>
<dbReference type="InterPro" id="IPR013030">
    <property type="entry name" value="DNA_topo_DNA_db_N_dom2"/>
</dbReference>
<sequence length="2073" mass="230819">MVKFRFRTFRKFWMTAVAITSLTCILLSIALNQYFNPKTDLCVLIIIPAVCMLLSLSAILSKHIFTTKLPHCVAVECIWTTCIVPFTLILGLFSYGIGPSLADSAARAPFMAVQVFCWLLMTLLALYSTVLVALTFLVAVIVDKDVWFRDISGSPSPFPIPMLLESLRVLFMSGVFGTGTSTEVDDKQDDHHCLPGCSCDVKLAPPSSPPALPTIGSRTAGAERMNRTSSGSSVPVRVPTAMERHNSIVIGFDVYAIIFDGIWYFLYGTIAYCLPRFPSASRLSIAFVHHLVTNTYNPERACRPRIISAYKRLHQEIYATRMRAARYPLGVVLPDLKLEAWFIQSKSIVLIAKLSTISRTVFETVEHRPGGRLRLSITRELPHGWLMHRCLDSGLCSIHSPIAHQHDSVDAVGSHLALEYRMLYRPVTPRISTTPQDREVTHTKIAPGLEATPRSVGVASMVFHFFGLGSSIDIVRNDIDSESNSGNAEAREEVGEHGSSGKDRMGSLGMGRRCAGSGGGGGPEQAEERDQLRAAAARPPFFPSFLFLFPSHLSLSLSILDIIAPMDNSDLTAYSDDDDDDVPLASQSARSTGAVTNGHVGTNGNGRAHASSGDESMSEDDDIPLSQTTRLKSEPSTPSLKRKARPSEDTSSSDDDAPLASSQTSFSKARKSAAVPMPGAVQATTVPNKAVNGNGKITSSSANAESDSDDEPLGSQIASSSKRKAKPPPKKKVKKEDDNYGGEEETPVKAKKKAPAVKKRKVKEESDADEKPIPKKAASRAPKRVKKEEAGSETETPAPKSKGKATKEEGEDGAKKTKGKKKAKEEEAEEVYKWWEQDPEQTVEGDGTVKWSTLEHSGVIFPPPYEPLPADVKMKYDGKEVDLPTASEEVAGFYGAMLETDHAKDATFNKNFFDDWLKVLKKNPPRNGIKITSFERCDFRPMFEYFESEKTKKKSLSTAEKKELKKKKDEAEAKYTTCLLDGRKEKVGNFRVEPPGLFRGRGDHPKKGALKLRVHPEDITLNIGKDVPVPTPNVPGKWKSVIHDSTVTWLATWVENVNGNHKYVFLAAGSSLKGQSDMTKFEKARELKKHVDRIRQDYQTDLTNKVMGLRQRATAMYFIDVLALRAGNEKGDDEADTVGCCSLRCEHVTLEPPNFVAFDFLGKDSIRYYNRVAVQEQVFRNIRLFKKDKEDGDGLFDRVNPGSLNKHLQSYMKGLSAKVFRTYNASITFQQQLDEGTPEKGTVQEKLNHYNHANRMVAILCNHQRAVPKTHEQSMAKMREKLRGFKYDRRNARLALYEADPSYKKKKKYNEEESDLDEDAIEEHEELLKTKDIERVQKKFAKENEKLEEEGKKPQTEDVLKKRLEELEEDWEKRGASKGKKDRPAEKLKEAVDKLDEKIKTFKLQMADREAGKEVALGTSKINYLDPRITAAWCKKHDVPIEKIFSKTLLTKFPWAMEVDTEWNTMSTVASRTKYDLLAVDNNDESEDEYAPESEPEPTPAPAQSEPVKLTKTAQRKAAKAARLEKQLRKRASASVSPAGGASPASSAPSALPPTPPPETSFSFIEVQKETFHEQPPPVVPAPSAVAEPVAPKESSNVFSQVPAERVSKPDVEPPSLNNAKLSTWNDSTMTSAVTSAVSSGRSSPQLDPQGHPSQDADAKPTNGHSVTEAEPTAQDSEKTKKRQGVLTRTLWTFIMIGGFLLFLALGHVYMVILVMLCQTLVYREVTRLFTLTGTRKEDQENGRDPWSKTLNWYFFAVANYFLYGESIIYYFKHVVFADANLLPFATNHRMISFTLYTIGFMGFVMSLKKGYLKQQFGLFCWVHMSLLLIVVSSHFIVNNILEGLIWFWVPASLVICNDIFAYIWGMTCGRTPLIALSPKKTVEGFVGAFISTIVFAIVWGTYFSQIKYMICPVHDLGVNAWSNMDCVPNPVFVWRDWTIWKPVAASLSTLLRHEITTISYTPYQIHLFFMACFASLVAPFGGFFASGFKRAFNIKDFGHSIPGHGGMTDRMDCQFLMGVFTYVYYSSLIREHHVTVGSVLQTIVSGLTLDEQLELLRDLKGMLVQQGVAIGF</sequence>
<dbReference type="UniPathway" id="UPA00557">
    <property type="reaction ID" value="UER00614"/>
</dbReference>
<feature type="compositionally biased region" description="Low complexity" evidence="16">
    <location>
        <begin position="1533"/>
        <end position="1550"/>
    </location>
</feature>
<evidence type="ECO:0000256" key="8">
    <source>
        <dbReference type="ARBA" id="ARBA00023029"/>
    </source>
</evidence>
<feature type="region of interest" description="Disordered" evidence="16">
    <location>
        <begin position="590"/>
        <end position="832"/>
    </location>
</feature>
<dbReference type="PANTHER" id="PTHR10290:SF3">
    <property type="entry name" value="DNA TOPOISOMERASE 1"/>
    <property type="match status" value="1"/>
</dbReference>
<keyword evidence="15" id="KW-0175">Coiled coil</keyword>
<dbReference type="InterPro" id="IPR025834">
    <property type="entry name" value="TopoI_C_dom"/>
</dbReference>
<feature type="compositionally biased region" description="Basic residues" evidence="16">
    <location>
        <begin position="721"/>
        <end position="733"/>
    </location>
</feature>
<dbReference type="InterPro" id="IPR011010">
    <property type="entry name" value="DNA_brk_join_enz"/>
</dbReference>
<dbReference type="InterPro" id="IPR014727">
    <property type="entry name" value="TopoI_cat_a/b-sub_euk"/>
</dbReference>
<evidence type="ECO:0000256" key="6">
    <source>
        <dbReference type="ARBA" id="ARBA00022692"/>
    </source>
</evidence>